<dbReference type="Gene3D" id="1.25.40.10">
    <property type="entry name" value="Tetratricopeptide repeat domain"/>
    <property type="match status" value="2"/>
</dbReference>
<keyword evidence="3" id="KW-0597">Phosphoprotein</keyword>
<feature type="coiled-coil region" evidence="5">
    <location>
        <begin position="430"/>
        <end position="471"/>
    </location>
</feature>
<dbReference type="SUPFAM" id="SSF48452">
    <property type="entry name" value="TPR-like"/>
    <property type="match status" value="2"/>
</dbReference>
<dbReference type="InterPro" id="IPR019734">
    <property type="entry name" value="TPR_rpt"/>
</dbReference>
<sequence>MKKLLLFSFFLFSQITLLAQQNLPDSLVTALAAAKDTTKVNLLLSISKSYAGTDLALAVKYAQEAKQLAEQHHFPKGAAAALKNMGLAYYQEGKYEEVLKYWQQSLRVFKSINDKAGVANLLGNIGAVYFNKGDDARAIEYYLQSLQVAEEIGDKQRMTTTMSNIGAVYNNNKATHQKALEYYTKALKISEEIGYKAGIGTLLVNIGEIYLAREDDAAALQYFLKSLKTLEETDKQDKVAYALNNIAKVYTRQGNLTQALNYHQRALATAQKVKANLEMAQSLVGIAQIYDKQEKPEAALNTYNQAQKIAQELGSNYELKAIYEGLATLYGKAGDYKKAYDYQLLLSSVKDQIYNTETNEKIVDLQANYESEKKQAQINLLTKDKALQHMDLQRQKIIKNALFAGLAFILILAGILYRNYRNKVKVNWQLTRKNVEINQQKEEIATQRDRLEQMYNNLISAQAQLIQAEKMASLGQLTAGVAHEINNPINFVSAGIDSLRHNFTEIMEVVEGYLALDPDTDNKQTLQKLNKLKKQVDLDELIEESEQLLRSIKNGATRTKEIVRSLKNFTRLDENTLKVADIHEGLDSTLVILNNQIKERIKISKNYGHLEPINCYPGQLNQVFMNILGNAIQAIKGEGTIAIKTYTEDDFAVIRIKDSGSGMTAEVKKHIFEPFFTTKDVGEGTGLGLSISYGIIEKHKGKIEVESQPGAGTEFIIRIPLILSETAKPLAVATA</sequence>
<dbReference type="SMART" id="SM00388">
    <property type="entry name" value="HisKA"/>
    <property type="match status" value="1"/>
</dbReference>
<feature type="transmembrane region" description="Helical" evidence="6">
    <location>
        <begin position="397"/>
        <end position="417"/>
    </location>
</feature>
<feature type="repeat" description="TPR" evidence="4">
    <location>
        <begin position="79"/>
        <end position="112"/>
    </location>
</feature>
<dbReference type="SMART" id="SM00387">
    <property type="entry name" value="HATPase_c"/>
    <property type="match status" value="1"/>
</dbReference>
<organism evidence="9 10">
    <name type="scientific">Adhaeribacter rhizoryzae</name>
    <dbReference type="NCBI Taxonomy" id="2607907"/>
    <lineage>
        <taxon>Bacteria</taxon>
        <taxon>Pseudomonadati</taxon>
        <taxon>Bacteroidota</taxon>
        <taxon>Cytophagia</taxon>
        <taxon>Cytophagales</taxon>
        <taxon>Hymenobacteraceae</taxon>
        <taxon>Adhaeribacter</taxon>
    </lineage>
</organism>
<dbReference type="Gene3D" id="3.30.565.10">
    <property type="entry name" value="Histidine kinase-like ATPase, C-terminal domain"/>
    <property type="match status" value="1"/>
</dbReference>
<evidence type="ECO:0000256" key="7">
    <source>
        <dbReference type="SAM" id="SignalP"/>
    </source>
</evidence>
<dbReference type="Gene3D" id="1.10.287.130">
    <property type="match status" value="1"/>
</dbReference>
<keyword evidence="9" id="KW-0808">Transferase</keyword>
<dbReference type="PRINTS" id="PR00344">
    <property type="entry name" value="BCTRLSENSOR"/>
</dbReference>
<accession>A0A5M6D9N7</accession>
<dbReference type="GO" id="GO:0000155">
    <property type="term" value="F:phosphorelay sensor kinase activity"/>
    <property type="evidence" value="ECO:0007669"/>
    <property type="project" value="InterPro"/>
</dbReference>
<dbReference type="PANTHER" id="PTHR43065">
    <property type="entry name" value="SENSOR HISTIDINE KINASE"/>
    <property type="match status" value="1"/>
</dbReference>
<keyword evidence="10" id="KW-1185">Reference proteome</keyword>
<dbReference type="Proteomes" id="UP000323426">
    <property type="component" value="Unassembled WGS sequence"/>
</dbReference>
<dbReference type="InterPro" id="IPR036097">
    <property type="entry name" value="HisK_dim/P_sf"/>
</dbReference>
<dbReference type="InterPro" id="IPR003661">
    <property type="entry name" value="HisK_dim/P_dom"/>
</dbReference>
<evidence type="ECO:0000256" key="6">
    <source>
        <dbReference type="SAM" id="Phobius"/>
    </source>
</evidence>
<reference evidence="9 10" key="1">
    <citation type="submission" date="2019-09" db="EMBL/GenBank/DDBJ databases">
        <title>Genome sequence and assembly of Adhaeribacter sp.</title>
        <authorList>
            <person name="Chhetri G."/>
        </authorList>
    </citation>
    <scope>NUCLEOTIDE SEQUENCE [LARGE SCALE GENOMIC DNA]</scope>
    <source>
        <strain evidence="9 10">DK36</strain>
    </source>
</reference>
<evidence type="ECO:0000313" key="10">
    <source>
        <dbReference type="Proteomes" id="UP000323426"/>
    </source>
</evidence>
<feature type="repeat" description="TPR" evidence="4">
    <location>
        <begin position="119"/>
        <end position="152"/>
    </location>
</feature>
<dbReference type="EC" id="2.7.13.3" evidence="2"/>
<feature type="signal peptide" evidence="7">
    <location>
        <begin position="1"/>
        <end position="19"/>
    </location>
</feature>
<dbReference type="InterPro" id="IPR036890">
    <property type="entry name" value="HATPase_C_sf"/>
</dbReference>
<feature type="domain" description="Histidine kinase" evidence="8">
    <location>
        <begin position="480"/>
        <end position="723"/>
    </location>
</feature>
<name>A0A5M6D9N7_9BACT</name>
<dbReference type="PROSITE" id="PS50005">
    <property type="entry name" value="TPR"/>
    <property type="match status" value="3"/>
</dbReference>
<evidence type="ECO:0000313" key="9">
    <source>
        <dbReference type="EMBL" id="KAA5544224.1"/>
    </source>
</evidence>
<dbReference type="RefSeq" id="WP_150089345.1">
    <property type="nucleotide sequence ID" value="NZ_VWSF01000011.1"/>
</dbReference>
<keyword evidence="6" id="KW-1133">Transmembrane helix</keyword>
<evidence type="ECO:0000256" key="2">
    <source>
        <dbReference type="ARBA" id="ARBA00012438"/>
    </source>
</evidence>
<feature type="repeat" description="TPR" evidence="4">
    <location>
        <begin position="240"/>
        <end position="273"/>
    </location>
</feature>
<evidence type="ECO:0000256" key="4">
    <source>
        <dbReference type="PROSITE-ProRule" id="PRU00339"/>
    </source>
</evidence>
<evidence type="ECO:0000259" key="8">
    <source>
        <dbReference type="PROSITE" id="PS50109"/>
    </source>
</evidence>
<gene>
    <name evidence="9" type="ORF">F0145_15060</name>
</gene>
<dbReference type="PANTHER" id="PTHR43065:SF50">
    <property type="entry name" value="HISTIDINE KINASE"/>
    <property type="match status" value="1"/>
</dbReference>
<dbReference type="AlphaFoldDB" id="A0A5M6D9N7"/>
<dbReference type="CDD" id="cd00082">
    <property type="entry name" value="HisKA"/>
    <property type="match status" value="1"/>
</dbReference>
<keyword evidence="7" id="KW-0732">Signal</keyword>
<comment type="caution">
    <text evidence="9">The sequence shown here is derived from an EMBL/GenBank/DDBJ whole genome shotgun (WGS) entry which is preliminary data.</text>
</comment>
<dbReference type="SUPFAM" id="SSF47384">
    <property type="entry name" value="Homodimeric domain of signal transducing histidine kinase"/>
    <property type="match status" value="1"/>
</dbReference>
<dbReference type="SUPFAM" id="SSF55874">
    <property type="entry name" value="ATPase domain of HSP90 chaperone/DNA topoisomerase II/histidine kinase"/>
    <property type="match status" value="1"/>
</dbReference>
<dbReference type="Pfam" id="PF02518">
    <property type="entry name" value="HATPase_c"/>
    <property type="match status" value="1"/>
</dbReference>
<dbReference type="InterPro" id="IPR003594">
    <property type="entry name" value="HATPase_dom"/>
</dbReference>
<dbReference type="InterPro" id="IPR004358">
    <property type="entry name" value="Sig_transdc_His_kin-like_C"/>
</dbReference>
<keyword evidence="4" id="KW-0802">TPR repeat</keyword>
<dbReference type="PROSITE" id="PS50293">
    <property type="entry name" value="TPR_REGION"/>
    <property type="match status" value="1"/>
</dbReference>
<evidence type="ECO:0000256" key="3">
    <source>
        <dbReference type="ARBA" id="ARBA00022553"/>
    </source>
</evidence>
<keyword evidence="6" id="KW-0472">Membrane</keyword>
<evidence type="ECO:0000256" key="5">
    <source>
        <dbReference type="SAM" id="Coils"/>
    </source>
</evidence>
<dbReference type="InterPro" id="IPR011990">
    <property type="entry name" value="TPR-like_helical_dom_sf"/>
</dbReference>
<dbReference type="Pfam" id="PF13424">
    <property type="entry name" value="TPR_12"/>
    <property type="match status" value="3"/>
</dbReference>
<proteinExistence type="predicted"/>
<evidence type="ECO:0000256" key="1">
    <source>
        <dbReference type="ARBA" id="ARBA00000085"/>
    </source>
</evidence>
<keyword evidence="6" id="KW-0812">Transmembrane</keyword>
<dbReference type="PROSITE" id="PS50109">
    <property type="entry name" value="HIS_KIN"/>
    <property type="match status" value="1"/>
</dbReference>
<keyword evidence="5" id="KW-0175">Coiled coil</keyword>
<comment type="catalytic activity">
    <reaction evidence="1">
        <text>ATP + protein L-histidine = ADP + protein N-phospho-L-histidine.</text>
        <dbReference type="EC" id="2.7.13.3"/>
    </reaction>
</comment>
<feature type="chain" id="PRO_5024412450" description="histidine kinase" evidence="7">
    <location>
        <begin position="20"/>
        <end position="735"/>
    </location>
</feature>
<dbReference type="EMBL" id="VWSF01000011">
    <property type="protein sequence ID" value="KAA5544224.1"/>
    <property type="molecule type" value="Genomic_DNA"/>
</dbReference>
<dbReference type="InterPro" id="IPR005467">
    <property type="entry name" value="His_kinase_dom"/>
</dbReference>
<dbReference type="SMART" id="SM00028">
    <property type="entry name" value="TPR"/>
    <property type="match status" value="6"/>
</dbReference>
<keyword evidence="9" id="KW-0418">Kinase</keyword>
<protein>
    <recommendedName>
        <fullName evidence="2">histidine kinase</fullName>
        <ecNumber evidence="2">2.7.13.3</ecNumber>
    </recommendedName>
</protein>